<name>A0A9P9XNN3_9PEZI</name>
<dbReference type="Proteomes" id="UP001056436">
    <property type="component" value="Unassembled WGS sequence"/>
</dbReference>
<protein>
    <submittedName>
        <fullName evidence="2">L-fuculose-phosphate aldolase</fullName>
    </submittedName>
</protein>
<dbReference type="FunFam" id="3.40.225.10:FF:000009">
    <property type="entry name" value="Class II aldolase/adducin N-terminal"/>
    <property type="match status" value="1"/>
</dbReference>
<comment type="caution">
    <text evidence="2">The sequence shown here is derived from an EMBL/GenBank/DDBJ whole genome shotgun (WGS) entry which is preliminary data.</text>
</comment>
<dbReference type="EMBL" id="SDAQ01000010">
    <property type="protein sequence ID" value="KAI3556888.1"/>
    <property type="molecule type" value="Genomic_DNA"/>
</dbReference>
<evidence type="ECO:0000313" key="2">
    <source>
        <dbReference type="EMBL" id="KAI3556888.1"/>
    </source>
</evidence>
<accession>A0A9P9XNN3</accession>
<dbReference type="SUPFAM" id="SSF53639">
    <property type="entry name" value="AraD/HMP-PK domain-like"/>
    <property type="match status" value="1"/>
</dbReference>
<dbReference type="Gene3D" id="3.40.225.10">
    <property type="entry name" value="Class II aldolase/adducin N-terminal domain"/>
    <property type="match status" value="1"/>
</dbReference>
<dbReference type="PANTHER" id="PTHR10672">
    <property type="entry name" value="ADDUCIN"/>
    <property type="match status" value="1"/>
</dbReference>
<dbReference type="InterPro" id="IPR051017">
    <property type="entry name" value="Aldolase-II_Adducin_sf"/>
</dbReference>
<dbReference type="AlphaFoldDB" id="A0A9P9XNN3"/>
<dbReference type="Pfam" id="PF00596">
    <property type="entry name" value="Aldolase_II"/>
    <property type="match status" value="1"/>
</dbReference>
<keyword evidence="3" id="KW-1185">Reference proteome</keyword>
<gene>
    <name evidence="2" type="ORF">CABS02_02895</name>
</gene>
<evidence type="ECO:0000313" key="3">
    <source>
        <dbReference type="Proteomes" id="UP001056436"/>
    </source>
</evidence>
<dbReference type="OrthoDB" id="3238794at2759"/>
<dbReference type="InterPro" id="IPR001303">
    <property type="entry name" value="Aldolase_II/adducin_N"/>
</dbReference>
<dbReference type="GO" id="GO:0051015">
    <property type="term" value="F:actin filament binding"/>
    <property type="evidence" value="ECO:0007669"/>
    <property type="project" value="TreeGrafter"/>
</dbReference>
<dbReference type="PANTHER" id="PTHR10672:SF25">
    <property type="entry name" value="MEIOTICALLY UP-REGULATED GENE 14 PROTEIN"/>
    <property type="match status" value="1"/>
</dbReference>
<dbReference type="InterPro" id="IPR036409">
    <property type="entry name" value="Aldolase_II/adducin_N_sf"/>
</dbReference>
<proteinExistence type="predicted"/>
<sequence length="370" mass="40851">MSSRIVHELSTFSNRHLPSFAHHRHTSLRLAHSSSIANMAQTVTTTRIASRVPLTSRMSTTLDEDAQVVRKSVGLRRVDATFMNGLSTLNGEGATIGRGFPIEGIPTFVDPYKARQWALEHMAGAFRVMARKGYLEGTAGHISVRDPVDPDTFWINPVARHFAMMRVSDLVQVNMNGEVIGGNKVRGLIDLWKCLANSAQACINNAGFTIHSALHAARPDVNAACHFHSIHGKAWSCFNRPLEMLNQDACTFYNDHAVYDTFGGIAFEGEEGRRIAGALGDKRCAILKNHGLLTTGSTVDEAAFLFTLMENTCRAQLLAEAASASGIRKHICPHEEAEYTYRLTTPESMWLEFQPDYEYELQESGGSLLN</sequence>
<feature type="domain" description="Class II aldolase/adducin N-terminal" evidence="1">
    <location>
        <begin position="120"/>
        <end position="317"/>
    </location>
</feature>
<organism evidence="2 3">
    <name type="scientific">Colletotrichum abscissum</name>
    <dbReference type="NCBI Taxonomy" id="1671311"/>
    <lineage>
        <taxon>Eukaryota</taxon>
        <taxon>Fungi</taxon>
        <taxon>Dikarya</taxon>
        <taxon>Ascomycota</taxon>
        <taxon>Pezizomycotina</taxon>
        <taxon>Sordariomycetes</taxon>
        <taxon>Hypocreomycetidae</taxon>
        <taxon>Glomerellales</taxon>
        <taxon>Glomerellaceae</taxon>
        <taxon>Colletotrichum</taxon>
        <taxon>Colletotrichum acutatum species complex</taxon>
    </lineage>
</organism>
<dbReference type="GO" id="GO:0005856">
    <property type="term" value="C:cytoskeleton"/>
    <property type="evidence" value="ECO:0007669"/>
    <property type="project" value="TreeGrafter"/>
</dbReference>
<evidence type="ECO:0000259" key="1">
    <source>
        <dbReference type="SMART" id="SM01007"/>
    </source>
</evidence>
<reference evidence="2" key="1">
    <citation type="submission" date="2019-01" db="EMBL/GenBank/DDBJ databases">
        <title>Colletotrichum abscissum LGMF1257.</title>
        <authorList>
            <person name="Baroncelli R."/>
        </authorList>
    </citation>
    <scope>NUCLEOTIDE SEQUENCE</scope>
    <source>
        <strain evidence="2">Ca142</strain>
    </source>
</reference>
<dbReference type="SMART" id="SM01007">
    <property type="entry name" value="Aldolase_II"/>
    <property type="match status" value="1"/>
</dbReference>